<organism evidence="5">
    <name type="scientific">Caldithrix abyssi</name>
    <dbReference type="NCBI Taxonomy" id="187145"/>
    <lineage>
        <taxon>Bacteria</taxon>
        <taxon>Pseudomonadati</taxon>
        <taxon>Calditrichota</taxon>
        <taxon>Calditrichia</taxon>
        <taxon>Calditrichales</taxon>
        <taxon>Calditrichaceae</taxon>
        <taxon>Caldithrix</taxon>
    </lineage>
</organism>
<gene>
    <name evidence="5" type="ORF">ENL21_08990</name>
</gene>
<dbReference type="InterPro" id="IPR010819">
    <property type="entry name" value="AGE/CE"/>
</dbReference>
<evidence type="ECO:0000256" key="1">
    <source>
        <dbReference type="ARBA" id="ARBA00001470"/>
    </source>
</evidence>
<comment type="function">
    <text evidence="4">Catalyzes the reversible epimerization of cellobiose to 4-O-beta-D-glucopyranosyl-D-mannose (Glc-Man).</text>
</comment>
<sequence>MKERRKLDALKLSIDRQELKKLEERINRVLFDNILPFWLKYSRDEEKGGFWGRVSNENVPLRDAPKGLILYSRILWTFSVLYQRFGEPAYLEMAERAWQYLDRYFWDEKYGGMFWLVDANGTVMDDKKKMYGQAFTIYALSAFYRIYNQPAILQKAIDLFELMLKHNYDKQFGGFLETSGRDWTLVLDMRLSDQDLNSAKSMNTHLHIMEAFTGFYQIWPESVLRKQLRSVMEILIQKIFNPQTGHLNLFFKENWQSESKAVSFGHDIETSWLLQETFMMLHDSELEQPGREVALKLAKSTLMEGLTPNYAIYKERTDEGMLVPILEWWQQAEATVGFAYAYLLSGRPEFWKAMVNTWQFLEEYLLNREYGEWYYGVDSKGRPNLNTYKVSEWKGPYHNVRACLELLKCLEKLRSTHNELVSK</sequence>
<accession>A0A7V5H4Z9</accession>
<dbReference type="InterPro" id="IPR028584">
    <property type="entry name" value="Cellobiose_2_epim"/>
</dbReference>
<evidence type="ECO:0000313" key="5">
    <source>
        <dbReference type="EMBL" id="HHE55905.1"/>
    </source>
</evidence>
<protein>
    <recommendedName>
        <fullName evidence="4">Cellobiose 2-epimerase</fullName>
        <shortName evidence="4">CE</shortName>
        <ecNumber evidence="4">5.1.3.11</ecNumber>
    </recommendedName>
</protein>
<keyword evidence="3 4" id="KW-0413">Isomerase</keyword>
<dbReference type="SUPFAM" id="SSF48208">
    <property type="entry name" value="Six-hairpin glycosidases"/>
    <property type="match status" value="1"/>
</dbReference>
<proteinExistence type="inferred from homology"/>
<reference evidence="5" key="1">
    <citation type="journal article" date="2020" name="mSystems">
        <title>Genome- and Community-Level Interaction Insights into Carbon Utilization and Element Cycling Functions of Hydrothermarchaeota in Hydrothermal Sediment.</title>
        <authorList>
            <person name="Zhou Z."/>
            <person name="Liu Y."/>
            <person name="Xu W."/>
            <person name="Pan J."/>
            <person name="Luo Z.H."/>
            <person name="Li M."/>
        </authorList>
    </citation>
    <scope>NUCLEOTIDE SEQUENCE [LARGE SCALE GENOMIC DNA]</scope>
    <source>
        <strain evidence="5">HyVt-76</strain>
    </source>
</reference>
<evidence type="ECO:0000256" key="4">
    <source>
        <dbReference type="HAMAP-Rule" id="MF_00929"/>
    </source>
</evidence>
<dbReference type="HAMAP" id="MF_00929">
    <property type="entry name" value="Cellobiose_2_epim"/>
    <property type="match status" value="1"/>
</dbReference>
<dbReference type="GO" id="GO:0047736">
    <property type="term" value="F:cellobiose epimerase activity"/>
    <property type="evidence" value="ECO:0007669"/>
    <property type="project" value="UniProtKB-UniRule"/>
</dbReference>
<dbReference type="AlphaFoldDB" id="A0A7V5H4Z9"/>
<dbReference type="InterPro" id="IPR012341">
    <property type="entry name" value="6hp_glycosidase-like_sf"/>
</dbReference>
<evidence type="ECO:0000256" key="3">
    <source>
        <dbReference type="ARBA" id="ARBA00023235"/>
    </source>
</evidence>
<comment type="similarity">
    <text evidence="2">Belongs to the N-acylglucosamine 2-epimerase family.</text>
</comment>
<comment type="similarity">
    <text evidence="4">Belongs to the cellobiose 2-epimerase family.</text>
</comment>
<comment type="catalytic activity">
    <reaction evidence="1 4">
        <text>D-cellobiose = beta-D-glucosyl-(1-&gt;4)-D-mannopyranose</text>
        <dbReference type="Rhea" id="RHEA:23384"/>
        <dbReference type="ChEBI" id="CHEBI:17057"/>
        <dbReference type="ChEBI" id="CHEBI:47931"/>
        <dbReference type="EC" id="5.1.3.11"/>
    </reaction>
</comment>
<dbReference type="Pfam" id="PF07221">
    <property type="entry name" value="GlcNAc_2-epim"/>
    <property type="match status" value="1"/>
</dbReference>
<dbReference type="PANTHER" id="PTHR15108">
    <property type="entry name" value="N-ACYLGLUCOSAMINE-2-EPIMERASE"/>
    <property type="match status" value="1"/>
</dbReference>
<dbReference type="Gene3D" id="1.50.10.10">
    <property type="match status" value="1"/>
</dbReference>
<dbReference type="GO" id="GO:0005975">
    <property type="term" value="P:carbohydrate metabolic process"/>
    <property type="evidence" value="ECO:0007669"/>
    <property type="project" value="InterPro"/>
</dbReference>
<dbReference type="InterPro" id="IPR008928">
    <property type="entry name" value="6-hairpin_glycosidase_sf"/>
</dbReference>
<dbReference type="EC" id="5.1.3.11" evidence="4"/>
<dbReference type="Proteomes" id="UP000886111">
    <property type="component" value="Unassembled WGS sequence"/>
</dbReference>
<comment type="caution">
    <text evidence="5">The sequence shown here is derived from an EMBL/GenBank/DDBJ whole genome shotgun (WGS) entry which is preliminary data.</text>
</comment>
<dbReference type="EMBL" id="DRTD01000672">
    <property type="protein sequence ID" value="HHE55905.1"/>
    <property type="molecule type" value="Genomic_DNA"/>
</dbReference>
<evidence type="ECO:0000256" key="2">
    <source>
        <dbReference type="ARBA" id="ARBA00008558"/>
    </source>
</evidence>
<name>A0A7V5H4Z9_CALAY</name>